<name>A0A397NVE8_9SPHN</name>
<comment type="similarity">
    <text evidence="1">Belongs to the sodium:galactoside symporter (TC 2.A.2) family.</text>
</comment>
<keyword evidence="2" id="KW-1133">Transmembrane helix</keyword>
<evidence type="ECO:0000313" key="4">
    <source>
        <dbReference type="Proteomes" id="UP000266568"/>
    </source>
</evidence>
<evidence type="ECO:0000256" key="2">
    <source>
        <dbReference type="SAM" id="Phobius"/>
    </source>
</evidence>
<dbReference type="EMBL" id="QXDC01000004">
    <property type="protein sequence ID" value="RIA37704.1"/>
    <property type="molecule type" value="Genomic_DNA"/>
</dbReference>
<sequence length="487" mass="52820">MSAASATPAPRRVSNSTTFAYAVGAAAYGIKDSGFGTFLLLFYNQVVGVAPGTVGFIIMCALVFDAFIDPAVGALSDRTRSRWGRRHPWMYAAALPIAIGWLLLWNPPEMSDGLTYVWLFVTAVLVRSAVSCYEVPSQALTPELTSDYDERTRITAWRYLLGWAGGLIMLLLAYQVFLTPRPGYENGLLRAGGYHEMALVAAALMVVAILFSAIGTHREIKRLPRPVIERQSFTGHFRELAQTMKNRAFLVLILAGMCVYTNQGIGYALSNYLYSFVWEFSGRTFAMLPFALFGGVICAFVIAPLIGRRTSKPKAAVWLVAANVVFLTIPYWLRLAGAFPEVGSPLLVPLLFALIVVHTACSVSAFILGASMMADVVEESEARTGRRSEGVFFAGSFFVQKCTSGIGIFCAGLMLQFAHFPQGAHPGQVPVATLDRLTLIYAGAYVVLGLAAAYLFTRFPFGRAEHEARLARMAASAEAEGAPHAGA</sequence>
<keyword evidence="2" id="KW-0472">Membrane</keyword>
<feature type="transmembrane region" description="Helical" evidence="2">
    <location>
        <begin position="197"/>
        <end position="215"/>
    </location>
</feature>
<keyword evidence="4" id="KW-1185">Reference proteome</keyword>
<dbReference type="Gene3D" id="1.20.1250.20">
    <property type="entry name" value="MFS general substrate transporter like domains"/>
    <property type="match status" value="1"/>
</dbReference>
<feature type="transmembrane region" description="Helical" evidence="2">
    <location>
        <begin position="346"/>
        <end position="370"/>
    </location>
</feature>
<dbReference type="SUPFAM" id="SSF103473">
    <property type="entry name" value="MFS general substrate transporter"/>
    <property type="match status" value="1"/>
</dbReference>
<dbReference type="PANTHER" id="PTHR11328:SF28">
    <property type="entry name" value="MAJOR FACILITATOR SUPERFAMILY DOMAIN-CONTAINING PROTEIN 12"/>
    <property type="match status" value="1"/>
</dbReference>
<dbReference type="RefSeq" id="WP_119036978.1">
    <property type="nucleotide sequence ID" value="NZ_QXDC01000004.1"/>
</dbReference>
<feature type="transmembrane region" description="Helical" evidence="2">
    <location>
        <begin position="89"/>
        <end position="105"/>
    </location>
</feature>
<feature type="transmembrane region" description="Helical" evidence="2">
    <location>
        <begin position="391"/>
        <end position="418"/>
    </location>
</feature>
<comment type="caution">
    <text evidence="3">The sequence shown here is derived from an EMBL/GenBank/DDBJ whole genome shotgun (WGS) entry which is preliminary data.</text>
</comment>
<protein>
    <submittedName>
        <fullName evidence="3">GPH family glycoside/pentoside/hexuronide:cation symporter</fullName>
    </submittedName>
</protein>
<feature type="transmembrane region" description="Helical" evidence="2">
    <location>
        <begin position="49"/>
        <end position="68"/>
    </location>
</feature>
<gene>
    <name evidence="3" type="ORF">DFR49_3591</name>
</gene>
<feature type="transmembrane region" description="Helical" evidence="2">
    <location>
        <begin position="438"/>
        <end position="456"/>
    </location>
</feature>
<dbReference type="GO" id="GO:0008643">
    <property type="term" value="P:carbohydrate transport"/>
    <property type="evidence" value="ECO:0007669"/>
    <property type="project" value="InterPro"/>
</dbReference>
<keyword evidence="2" id="KW-0812">Transmembrane</keyword>
<feature type="transmembrane region" description="Helical" evidence="2">
    <location>
        <begin position="285"/>
        <end position="303"/>
    </location>
</feature>
<proteinExistence type="inferred from homology"/>
<dbReference type="PANTHER" id="PTHR11328">
    <property type="entry name" value="MAJOR FACILITATOR SUPERFAMILY DOMAIN-CONTAINING PROTEIN"/>
    <property type="match status" value="1"/>
</dbReference>
<evidence type="ECO:0000256" key="1">
    <source>
        <dbReference type="ARBA" id="ARBA00009617"/>
    </source>
</evidence>
<feature type="transmembrane region" description="Helical" evidence="2">
    <location>
        <begin position="117"/>
        <end position="135"/>
    </location>
</feature>
<dbReference type="InterPro" id="IPR039672">
    <property type="entry name" value="MFS_2"/>
</dbReference>
<organism evidence="3 4">
    <name type="scientific">Hephaestia caeni</name>
    <dbReference type="NCBI Taxonomy" id="645617"/>
    <lineage>
        <taxon>Bacteria</taxon>
        <taxon>Pseudomonadati</taxon>
        <taxon>Pseudomonadota</taxon>
        <taxon>Alphaproteobacteria</taxon>
        <taxon>Sphingomonadales</taxon>
        <taxon>Sphingomonadaceae</taxon>
        <taxon>Hephaestia</taxon>
    </lineage>
</organism>
<feature type="transmembrane region" description="Helical" evidence="2">
    <location>
        <begin position="315"/>
        <end position="334"/>
    </location>
</feature>
<evidence type="ECO:0000313" key="3">
    <source>
        <dbReference type="EMBL" id="RIA37704.1"/>
    </source>
</evidence>
<dbReference type="OrthoDB" id="9764596at2"/>
<dbReference type="InterPro" id="IPR036259">
    <property type="entry name" value="MFS_trans_sf"/>
</dbReference>
<dbReference type="Proteomes" id="UP000266568">
    <property type="component" value="Unassembled WGS sequence"/>
</dbReference>
<dbReference type="Pfam" id="PF13347">
    <property type="entry name" value="MFS_2"/>
    <property type="match status" value="1"/>
</dbReference>
<dbReference type="GO" id="GO:0005886">
    <property type="term" value="C:plasma membrane"/>
    <property type="evidence" value="ECO:0007669"/>
    <property type="project" value="TreeGrafter"/>
</dbReference>
<dbReference type="AlphaFoldDB" id="A0A397NVE8"/>
<reference evidence="3 4" key="1">
    <citation type="submission" date="2018-08" db="EMBL/GenBank/DDBJ databases">
        <title>Genomic Encyclopedia of Type Strains, Phase IV (KMG-IV): sequencing the most valuable type-strain genomes for metagenomic binning, comparative biology and taxonomic classification.</title>
        <authorList>
            <person name="Goeker M."/>
        </authorList>
    </citation>
    <scope>NUCLEOTIDE SEQUENCE [LARGE SCALE GENOMIC DNA]</scope>
    <source>
        <strain evidence="3 4">DSM 25527</strain>
    </source>
</reference>
<feature type="transmembrane region" description="Helical" evidence="2">
    <location>
        <begin position="248"/>
        <end position="265"/>
    </location>
</feature>
<accession>A0A397NVE8</accession>
<dbReference type="GO" id="GO:0015293">
    <property type="term" value="F:symporter activity"/>
    <property type="evidence" value="ECO:0007669"/>
    <property type="project" value="InterPro"/>
</dbReference>
<feature type="transmembrane region" description="Helical" evidence="2">
    <location>
        <begin position="156"/>
        <end position="177"/>
    </location>
</feature>